<sequence>MKAEVLALSGSSKFPVFANWFTGDFIIGLGERYPSGFAFGLYEIERIFTIKNGLVHRERRKRRIARSWIDMARR</sequence>
<proteinExistence type="predicted"/>
<keyword evidence="2" id="KW-1185">Reference proteome</keyword>
<dbReference type="Proteomes" id="UP000094969">
    <property type="component" value="Chromosome"/>
</dbReference>
<dbReference type="EMBL" id="CP017147">
    <property type="protein sequence ID" value="AOO83786.1"/>
    <property type="molecule type" value="Genomic_DNA"/>
</dbReference>
<reference evidence="1 2" key="1">
    <citation type="journal article" date="2015" name="Antonie Van Leeuwenhoek">
        <title>Bosea vaviloviae sp. nov., a new species of slow-growing rhizobia isolated from nodules of the relict species Vavilovia formosa (Stev.) Fed.</title>
        <authorList>
            <person name="Safronova V.I."/>
            <person name="Kuznetsova I.G."/>
            <person name="Sazanova A.L."/>
            <person name="Kimeklis A.K."/>
            <person name="Belimov A.A."/>
            <person name="Andronov E.E."/>
            <person name="Pinaev A.G."/>
            <person name="Chizhevskaya E.P."/>
            <person name="Pukhaev A.R."/>
            <person name="Popov K.P."/>
            <person name="Willems A."/>
            <person name="Tikhonovich I.A."/>
        </authorList>
    </citation>
    <scope>NUCLEOTIDE SEQUENCE [LARGE SCALE GENOMIC DNA]</scope>
    <source>
        <strain evidence="1 2">Vaf18</strain>
    </source>
</reference>
<evidence type="ECO:0000313" key="1">
    <source>
        <dbReference type="EMBL" id="AOO83786.1"/>
    </source>
</evidence>
<evidence type="ECO:0000313" key="2">
    <source>
        <dbReference type="Proteomes" id="UP000094969"/>
    </source>
</evidence>
<dbReference type="AlphaFoldDB" id="A0A1D7U8S3"/>
<name>A0A1D7U8S3_9HYPH</name>
<organism evidence="1 2">
    <name type="scientific">Bosea vaviloviae</name>
    <dbReference type="NCBI Taxonomy" id="1526658"/>
    <lineage>
        <taxon>Bacteria</taxon>
        <taxon>Pseudomonadati</taxon>
        <taxon>Pseudomonadota</taxon>
        <taxon>Alphaproteobacteria</taxon>
        <taxon>Hyphomicrobiales</taxon>
        <taxon>Boseaceae</taxon>
        <taxon>Bosea</taxon>
    </lineage>
</organism>
<accession>A0A1D7U8S3</accession>
<protein>
    <submittedName>
        <fullName evidence="1">Uncharacterized protein</fullName>
    </submittedName>
</protein>
<gene>
    <name evidence="1" type="ORF">BHK69_28075</name>
</gene>
<dbReference type="KEGG" id="bvv:BHK69_28075"/>